<keyword evidence="3" id="KW-0804">Transcription</keyword>
<dbReference type="PROSITE" id="PS50956">
    <property type="entry name" value="HTH_ASNC_2"/>
    <property type="match status" value="1"/>
</dbReference>
<dbReference type="EMBL" id="JAMQOP010000005">
    <property type="protein sequence ID" value="MDS0300978.1"/>
    <property type="molecule type" value="Genomic_DNA"/>
</dbReference>
<proteinExistence type="predicted"/>
<keyword evidence="2" id="KW-0238">DNA-binding</keyword>
<dbReference type="PANTHER" id="PTHR30154">
    <property type="entry name" value="LEUCINE-RESPONSIVE REGULATORY PROTEIN"/>
    <property type="match status" value="1"/>
</dbReference>
<dbReference type="InterPro" id="IPR019887">
    <property type="entry name" value="Tscrpt_reg_AsnC/Lrp_C"/>
</dbReference>
<dbReference type="InterPro" id="IPR011008">
    <property type="entry name" value="Dimeric_a/b-barrel"/>
</dbReference>
<dbReference type="InterPro" id="IPR036390">
    <property type="entry name" value="WH_DNA-bd_sf"/>
</dbReference>
<sequence length="154" mass="16977">MAYENLDKQLINALIGNGRASLRSLSEELDVSVTTVSNHISDLEDEGVISGYTPILNYDELGYEVTAVLQLKVEGQALSDVVTRLQGHKQITTVYETTGEFDIIGIGSFRDTEDVNQTIKQLLNDATVRQSSTAIILNKPVENQQFELDVESSN</sequence>
<dbReference type="RefSeq" id="WP_310925901.1">
    <property type="nucleotide sequence ID" value="NZ_JAMQOP010000005.1"/>
</dbReference>
<keyword evidence="1" id="KW-0805">Transcription regulation</keyword>
<accession>A0ABU2GJI0</accession>
<dbReference type="SUPFAM" id="SSF46785">
    <property type="entry name" value="Winged helix' DNA-binding domain"/>
    <property type="match status" value="1"/>
</dbReference>
<evidence type="ECO:0000313" key="5">
    <source>
        <dbReference type="EMBL" id="MDS0300978.1"/>
    </source>
</evidence>
<reference evidence="5 6" key="1">
    <citation type="submission" date="2022-06" db="EMBL/GenBank/DDBJ databases">
        <title>Halogeometricum sp. a new haloarchaeum isolate from saline soil.</title>
        <authorList>
            <person name="Strakova D."/>
            <person name="Galisteo C."/>
            <person name="Sanchez-Porro C."/>
            <person name="Ventosa A."/>
        </authorList>
    </citation>
    <scope>NUCLEOTIDE SEQUENCE [LARGE SCALE GENOMIC DNA]</scope>
    <source>
        <strain evidence="5 6">S1BR25-6</strain>
    </source>
</reference>
<dbReference type="Gene3D" id="1.10.10.10">
    <property type="entry name" value="Winged helix-like DNA-binding domain superfamily/Winged helix DNA-binding domain"/>
    <property type="match status" value="1"/>
</dbReference>
<dbReference type="InterPro" id="IPR019888">
    <property type="entry name" value="Tscrpt_reg_AsnC-like"/>
</dbReference>
<dbReference type="SMART" id="SM00344">
    <property type="entry name" value="HTH_ASNC"/>
    <property type="match status" value="1"/>
</dbReference>
<organism evidence="5 6">
    <name type="scientific">Halogeometricum salsisoli</name>
    <dbReference type="NCBI Taxonomy" id="2950536"/>
    <lineage>
        <taxon>Archaea</taxon>
        <taxon>Methanobacteriati</taxon>
        <taxon>Methanobacteriota</taxon>
        <taxon>Stenosarchaea group</taxon>
        <taxon>Halobacteria</taxon>
        <taxon>Halobacteriales</taxon>
        <taxon>Haloferacaceae</taxon>
        <taxon>Halogeometricum</taxon>
    </lineage>
</organism>
<evidence type="ECO:0000259" key="4">
    <source>
        <dbReference type="PROSITE" id="PS50956"/>
    </source>
</evidence>
<dbReference type="InterPro" id="IPR053535">
    <property type="entry name" value="HTH_trans_regulator_Lrp"/>
</dbReference>
<protein>
    <submittedName>
        <fullName evidence="5">Lrp/AsnC family transcriptional regulator</fullName>
    </submittedName>
</protein>
<dbReference type="Pfam" id="PF13412">
    <property type="entry name" value="HTH_24"/>
    <property type="match status" value="1"/>
</dbReference>
<evidence type="ECO:0000256" key="1">
    <source>
        <dbReference type="ARBA" id="ARBA00023015"/>
    </source>
</evidence>
<feature type="domain" description="HTH asnC-type" evidence="4">
    <location>
        <begin position="3"/>
        <end position="64"/>
    </location>
</feature>
<dbReference type="InterPro" id="IPR000485">
    <property type="entry name" value="AsnC-type_HTH_dom"/>
</dbReference>
<comment type="caution">
    <text evidence="5">The sequence shown here is derived from an EMBL/GenBank/DDBJ whole genome shotgun (WGS) entry which is preliminary data.</text>
</comment>
<keyword evidence="6" id="KW-1185">Reference proteome</keyword>
<dbReference type="Gene3D" id="3.30.70.920">
    <property type="match status" value="1"/>
</dbReference>
<gene>
    <name evidence="5" type="ORF">NDI76_19720</name>
</gene>
<dbReference type="Proteomes" id="UP001257060">
    <property type="component" value="Unassembled WGS sequence"/>
</dbReference>
<evidence type="ECO:0000256" key="2">
    <source>
        <dbReference type="ARBA" id="ARBA00023125"/>
    </source>
</evidence>
<dbReference type="InterPro" id="IPR036388">
    <property type="entry name" value="WH-like_DNA-bd_sf"/>
</dbReference>
<evidence type="ECO:0000313" key="6">
    <source>
        <dbReference type="Proteomes" id="UP001257060"/>
    </source>
</evidence>
<dbReference type="PRINTS" id="PR00033">
    <property type="entry name" value="HTHASNC"/>
</dbReference>
<dbReference type="SUPFAM" id="SSF54909">
    <property type="entry name" value="Dimeric alpha+beta barrel"/>
    <property type="match status" value="1"/>
</dbReference>
<dbReference type="Pfam" id="PF01037">
    <property type="entry name" value="AsnC_trans_reg"/>
    <property type="match status" value="1"/>
</dbReference>
<name>A0ABU2GJI0_9EURY</name>
<evidence type="ECO:0000256" key="3">
    <source>
        <dbReference type="ARBA" id="ARBA00023163"/>
    </source>
</evidence>
<dbReference type="PANTHER" id="PTHR30154:SF34">
    <property type="entry name" value="TRANSCRIPTIONAL REGULATOR AZLB"/>
    <property type="match status" value="1"/>
</dbReference>
<dbReference type="NCBIfam" id="NF041396">
    <property type="entry name" value="TranRegLrp_Halo"/>
    <property type="match status" value="1"/>
</dbReference>